<dbReference type="EMBL" id="LAZR01019728">
    <property type="protein sequence ID" value="KKL91440.1"/>
    <property type="molecule type" value="Genomic_DNA"/>
</dbReference>
<sequence length="89" mass="10249">MKSTVLYILLVALAVLCVLQFLIAKENAKKRTEIKPIELFLVQVVNDPNWIINYGDDLESRLVYNVALLNEVVNRQGNILKRLLEDPNR</sequence>
<accession>A0A0F9IC97</accession>
<name>A0A0F9IC97_9ZZZZ</name>
<evidence type="ECO:0000313" key="1">
    <source>
        <dbReference type="EMBL" id="KKL91440.1"/>
    </source>
</evidence>
<proteinExistence type="predicted"/>
<organism evidence="1">
    <name type="scientific">marine sediment metagenome</name>
    <dbReference type="NCBI Taxonomy" id="412755"/>
    <lineage>
        <taxon>unclassified sequences</taxon>
        <taxon>metagenomes</taxon>
        <taxon>ecological metagenomes</taxon>
    </lineage>
</organism>
<reference evidence="1" key="1">
    <citation type="journal article" date="2015" name="Nature">
        <title>Complex archaea that bridge the gap between prokaryotes and eukaryotes.</title>
        <authorList>
            <person name="Spang A."/>
            <person name="Saw J.H."/>
            <person name="Jorgensen S.L."/>
            <person name="Zaremba-Niedzwiedzka K."/>
            <person name="Martijn J."/>
            <person name="Lind A.E."/>
            <person name="van Eijk R."/>
            <person name="Schleper C."/>
            <person name="Guy L."/>
            <person name="Ettema T.J."/>
        </authorList>
    </citation>
    <scope>NUCLEOTIDE SEQUENCE</scope>
</reference>
<protein>
    <submittedName>
        <fullName evidence="1">Uncharacterized protein</fullName>
    </submittedName>
</protein>
<gene>
    <name evidence="1" type="ORF">LCGC14_1894610</name>
</gene>
<comment type="caution">
    <text evidence="1">The sequence shown here is derived from an EMBL/GenBank/DDBJ whole genome shotgun (WGS) entry which is preliminary data.</text>
</comment>
<dbReference type="AlphaFoldDB" id="A0A0F9IC97"/>